<name>A0A1Y2M419_EPING</name>
<dbReference type="InParanoid" id="A0A1Y2M419"/>
<dbReference type="STRING" id="105696.A0A1Y2M419"/>
<dbReference type="Proteomes" id="UP000193240">
    <property type="component" value="Unassembled WGS sequence"/>
</dbReference>
<keyword evidence="2" id="KW-1185">Reference proteome</keyword>
<dbReference type="SUPFAM" id="SSF51316">
    <property type="entry name" value="Mss4-like"/>
    <property type="match status" value="1"/>
</dbReference>
<organism evidence="1 2">
    <name type="scientific">Epicoccum nigrum</name>
    <name type="common">Soil fungus</name>
    <name type="synonym">Epicoccum purpurascens</name>
    <dbReference type="NCBI Taxonomy" id="105696"/>
    <lineage>
        <taxon>Eukaryota</taxon>
        <taxon>Fungi</taxon>
        <taxon>Dikarya</taxon>
        <taxon>Ascomycota</taxon>
        <taxon>Pezizomycotina</taxon>
        <taxon>Dothideomycetes</taxon>
        <taxon>Pleosporomycetidae</taxon>
        <taxon>Pleosporales</taxon>
        <taxon>Pleosporineae</taxon>
        <taxon>Didymellaceae</taxon>
        <taxon>Epicoccum</taxon>
    </lineage>
</organism>
<evidence type="ECO:0000313" key="2">
    <source>
        <dbReference type="Proteomes" id="UP000193240"/>
    </source>
</evidence>
<protein>
    <recommendedName>
        <fullName evidence="3">CENP-V/GFA domain-containing protein</fullName>
    </recommendedName>
</protein>
<dbReference type="InterPro" id="IPR011057">
    <property type="entry name" value="Mss4-like_sf"/>
</dbReference>
<dbReference type="EMBL" id="KZ107842">
    <property type="protein sequence ID" value="OSS50559.1"/>
    <property type="molecule type" value="Genomic_DNA"/>
</dbReference>
<gene>
    <name evidence="1" type="ORF">B5807_05205</name>
</gene>
<accession>A0A1Y2M419</accession>
<evidence type="ECO:0000313" key="1">
    <source>
        <dbReference type="EMBL" id="OSS50559.1"/>
    </source>
</evidence>
<dbReference type="AlphaFoldDB" id="A0A1Y2M419"/>
<sequence length="100" mass="11615">MDHNLRYNSYYLVYPSREQVQISKGEDVLRTYAFGPEKNLHKFCGHCGSSIFFDPRMKEFGEGGGMDLLGINVRMFHDVIIEKLDLVPVDNRDKLEEKSE</sequence>
<proteinExistence type="predicted"/>
<evidence type="ECO:0008006" key="3">
    <source>
        <dbReference type="Google" id="ProtNLM"/>
    </source>
</evidence>
<dbReference type="Gene3D" id="2.170.150.70">
    <property type="match status" value="1"/>
</dbReference>
<reference evidence="1 2" key="1">
    <citation type="journal article" date="2017" name="Genome Announc.">
        <title>Genome sequence of the saprophytic ascomycete Epicoccum nigrum ICMP 19927 strain isolated from New Zealand.</title>
        <authorList>
            <person name="Fokin M."/>
            <person name="Fleetwood D."/>
            <person name="Weir B.S."/>
            <person name="Villas-Boas S.G."/>
        </authorList>
    </citation>
    <scope>NUCLEOTIDE SEQUENCE [LARGE SCALE GENOMIC DNA]</scope>
    <source>
        <strain evidence="1 2">ICMP 19927</strain>
    </source>
</reference>